<dbReference type="EMBL" id="ANHY01000003">
    <property type="protein sequence ID" value="EKV32468.1"/>
    <property type="molecule type" value="Genomic_DNA"/>
</dbReference>
<dbReference type="PANTHER" id="PTHR35008">
    <property type="entry name" value="BLL4482 PROTEIN-RELATED"/>
    <property type="match status" value="1"/>
</dbReference>
<keyword evidence="2 4" id="KW-0479">Metal-binding</keyword>
<dbReference type="SUPFAM" id="SSF46626">
    <property type="entry name" value="Cytochrome c"/>
    <property type="match status" value="1"/>
</dbReference>
<keyword evidence="1 4" id="KW-0349">Heme</keyword>
<dbReference type="GO" id="GO:0020037">
    <property type="term" value="F:heme binding"/>
    <property type="evidence" value="ECO:0007669"/>
    <property type="project" value="InterPro"/>
</dbReference>
<keyword evidence="3 4" id="KW-0408">Iron</keyword>
<proteinExistence type="predicted"/>
<dbReference type="InterPro" id="IPR051459">
    <property type="entry name" value="Cytochrome_c-type_DH"/>
</dbReference>
<dbReference type="STRING" id="1238182.C882_2547"/>
<comment type="caution">
    <text evidence="6">The sequence shown here is derived from an EMBL/GenBank/DDBJ whole genome shotgun (WGS) entry which is preliminary data.</text>
</comment>
<reference evidence="6 7" key="1">
    <citation type="journal article" date="2013" name="Genome Announc.">
        <title>Draft Genome Sequence of an Alphaproteobacterium, Caenispirillum salinarum AK4(T), Isolated from a Solar Saltern.</title>
        <authorList>
            <person name="Khatri I."/>
            <person name="Singh A."/>
            <person name="Korpole S."/>
            <person name="Pinnaka A.K."/>
            <person name="Subramanian S."/>
        </authorList>
    </citation>
    <scope>NUCLEOTIDE SEQUENCE [LARGE SCALE GENOMIC DNA]</scope>
    <source>
        <strain evidence="6 7">AK4</strain>
    </source>
</reference>
<evidence type="ECO:0000256" key="2">
    <source>
        <dbReference type="ARBA" id="ARBA00022723"/>
    </source>
</evidence>
<evidence type="ECO:0000259" key="5">
    <source>
        <dbReference type="PROSITE" id="PS51007"/>
    </source>
</evidence>
<dbReference type="GO" id="GO:0046872">
    <property type="term" value="F:metal ion binding"/>
    <property type="evidence" value="ECO:0007669"/>
    <property type="project" value="UniProtKB-KW"/>
</dbReference>
<dbReference type="InterPro" id="IPR036909">
    <property type="entry name" value="Cyt_c-like_dom_sf"/>
</dbReference>
<organism evidence="6 7">
    <name type="scientific">Caenispirillum salinarum AK4</name>
    <dbReference type="NCBI Taxonomy" id="1238182"/>
    <lineage>
        <taxon>Bacteria</taxon>
        <taxon>Pseudomonadati</taxon>
        <taxon>Pseudomonadota</taxon>
        <taxon>Alphaproteobacteria</taxon>
        <taxon>Rhodospirillales</taxon>
        <taxon>Novispirillaceae</taxon>
        <taxon>Caenispirillum</taxon>
    </lineage>
</organism>
<dbReference type="RefSeq" id="WP_009538956.1">
    <property type="nucleotide sequence ID" value="NZ_ANHY01000003.1"/>
</dbReference>
<accession>K9HQA1</accession>
<feature type="domain" description="Cytochrome c" evidence="5">
    <location>
        <begin position="38"/>
        <end position="134"/>
    </location>
</feature>
<evidence type="ECO:0000256" key="4">
    <source>
        <dbReference type="PROSITE-ProRule" id="PRU00433"/>
    </source>
</evidence>
<evidence type="ECO:0000313" key="7">
    <source>
        <dbReference type="Proteomes" id="UP000009881"/>
    </source>
</evidence>
<gene>
    <name evidence="6" type="ORF">C882_2547</name>
</gene>
<dbReference type="Proteomes" id="UP000009881">
    <property type="component" value="Unassembled WGS sequence"/>
</dbReference>
<dbReference type="PANTHER" id="PTHR35008:SF4">
    <property type="entry name" value="BLL4482 PROTEIN"/>
    <property type="match status" value="1"/>
</dbReference>
<name>K9HQA1_9PROT</name>
<dbReference type="PROSITE" id="PS51007">
    <property type="entry name" value="CYTC"/>
    <property type="match status" value="1"/>
</dbReference>
<evidence type="ECO:0000313" key="6">
    <source>
        <dbReference type="EMBL" id="EKV32468.1"/>
    </source>
</evidence>
<evidence type="ECO:0000256" key="3">
    <source>
        <dbReference type="ARBA" id="ARBA00023004"/>
    </source>
</evidence>
<dbReference type="Gene3D" id="1.10.760.10">
    <property type="entry name" value="Cytochrome c-like domain"/>
    <property type="match status" value="1"/>
</dbReference>
<dbReference type="eggNOG" id="COG2010">
    <property type="taxonomic scope" value="Bacteria"/>
</dbReference>
<dbReference type="GO" id="GO:0009055">
    <property type="term" value="F:electron transfer activity"/>
    <property type="evidence" value="ECO:0007669"/>
    <property type="project" value="InterPro"/>
</dbReference>
<keyword evidence="7" id="KW-1185">Reference proteome</keyword>
<dbReference type="Pfam" id="PF13442">
    <property type="entry name" value="Cytochrome_CBB3"/>
    <property type="match status" value="1"/>
</dbReference>
<evidence type="ECO:0000256" key="1">
    <source>
        <dbReference type="ARBA" id="ARBA00022617"/>
    </source>
</evidence>
<dbReference type="AlphaFoldDB" id="K9HQA1"/>
<protein>
    <submittedName>
        <fullName evidence="6">Putative c-type cytochrome</fullName>
    </submittedName>
</protein>
<dbReference type="OrthoDB" id="9811281at2"/>
<sequence>MRIPLLLAVVLALSAAIVSWLSDTGRLLADTHVAVTPDAVADGGRLYAENCAACHGSGVDNPPGWRPVIGGIAPPPLTADGLPTDSTDGYLVRVIREGAAAVHGDPARHRMPPFRDVLTNREIHAVVAFLKDRWPDHLQALRGADGAVNGGG</sequence>
<dbReference type="InterPro" id="IPR009056">
    <property type="entry name" value="Cyt_c-like_dom"/>
</dbReference>